<dbReference type="EMBL" id="JBHSQI010000001">
    <property type="protein sequence ID" value="MFC6152301.1"/>
    <property type="molecule type" value="Genomic_DNA"/>
</dbReference>
<evidence type="ECO:0000259" key="1">
    <source>
        <dbReference type="Pfam" id="PF01882"/>
    </source>
</evidence>
<proteinExistence type="predicted"/>
<evidence type="ECO:0000313" key="2">
    <source>
        <dbReference type="EMBL" id="MFC6152301.1"/>
    </source>
</evidence>
<sequence length="298" mass="31821">MSLLTRVKTRAQLHARRRVTGLLDGQYASVAAGRSLDFADLRAYVPGDDVADVDWKASARHGDLLVKRYVADRKHTVLLVVDTGREFAGLAAWGPHGGDPKSELAITVAGLLGWVATRHGDYVGLVCVTAEGPTVTRPSTRELDLERMLQLVQASSGPDAAPQRTGDLLDHAAVVTRRRTLMVLVLGDVTPDDAFESRLRRLLAQHDLLVVTLGDVDPTLPGRAGHTVGDVGTGGVFPRFAARSAALATEVAAADAARAEARTALLLRLAVPHVHVTTADGAVPAVIDLMERSRRGRR</sequence>
<accession>A0ABW1QS65</accession>
<dbReference type="PANTHER" id="PTHR33608:SF12">
    <property type="entry name" value="DUF58 DOMAIN-CONTAINING PROTEIN"/>
    <property type="match status" value="1"/>
</dbReference>
<dbReference type="Proteomes" id="UP001596098">
    <property type="component" value="Unassembled WGS sequence"/>
</dbReference>
<organism evidence="2 3">
    <name type="scientific">Nocardioides yefusunii</name>
    <dbReference type="NCBI Taxonomy" id="2500546"/>
    <lineage>
        <taxon>Bacteria</taxon>
        <taxon>Bacillati</taxon>
        <taxon>Actinomycetota</taxon>
        <taxon>Actinomycetes</taxon>
        <taxon>Propionibacteriales</taxon>
        <taxon>Nocardioidaceae</taxon>
        <taxon>Nocardioides</taxon>
    </lineage>
</organism>
<dbReference type="Pfam" id="PF01882">
    <property type="entry name" value="DUF58"/>
    <property type="match status" value="1"/>
</dbReference>
<dbReference type="InterPro" id="IPR002881">
    <property type="entry name" value="DUF58"/>
</dbReference>
<protein>
    <submittedName>
        <fullName evidence="2">DUF58 domain-containing protein</fullName>
    </submittedName>
</protein>
<dbReference type="RefSeq" id="WP_128220467.1">
    <property type="nucleotide sequence ID" value="NZ_CP034929.1"/>
</dbReference>
<keyword evidence="3" id="KW-1185">Reference proteome</keyword>
<gene>
    <name evidence="2" type="ORF">ACFPWU_01310</name>
</gene>
<reference evidence="3" key="1">
    <citation type="journal article" date="2019" name="Int. J. Syst. Evol. Microbiol.">
        <title>The Global Catalogue of Microorganisms (GCM) 10K type strain sequencing project: providing services to taxonomists for standard genome sequencing and annotation.</title>
        <authorList>
            <consortium name="The Broad Institute Genomics Platform"/>
            <consortium name="The Broad Institute Genome Sequencing Center for Infectious Disease"/>
            <person name="Wu L."/>
            <person name="Ma J."/>
        </authorList>
    </citation>
    <scope>NUCLEOTIDE SEQUENCE [LARGE SCALE GENOMIC DNA]</scope>
    <source>
        <strain evidence="3">DFY28</strain>
    </source>
</reference>
<feature type="domain" description="DUF58" evidence="1">
    <location>
        <begin position="40"/>
        <end position="236"/>
    </location>
</feature>
<name>A0ABW1QS65_9ACTN</name>
<dbReference type="PANTHER" id="PTHR33608">
    <property type="entry name" value="BLL2464 PROTEIN"/>
    <property type="match status" value="1"/>
</dbReference>
<evidence type="ECO:0000313" key="3">
    <source>
        <dbReference type="Proteomes" id="UP001596098"/>
    </source>
</evidence>
<comment type="caution">
    <text evidence="2">The sequence shown here is derived from an EMBL/GenBank/DDBJ whole genome shotgun (WGS) entry which is preliminary data.</text>
</comment>